<evidence type="ECO:0000313" key="45">
    <source>
        <dbReference type="Proteomes" id="UP000586951"/>
    </source>
</evidence>
<evidence type="ECO:0000313" key="22">
    <source>
        <dbReference type="EMBL" id="MBC2292451.1"/>
    </source>
</evidence>
<proteinExistence type="predicted"/>
<evidence type="ECO:0000313" key="18">
    <source>
        <dbReference type="EMBL" id="MBC2178331.1"/>
    </source>
</evidence>
<evidence type="ECO:0000313" key="3">
    <source>
        <dbReference type="EMBL" id="KGL37596.1"/>
    </source>
</evidence>
<evidence type="ECO:0000313" key="11">
    <source>
        <dbReference type="EMBL" id="MBC1615937.1"/>
    </source>
</evidence>
<evidence type="ECO:0000313" key="39">
    <source>
        <dbReference type="Proteomes" id="UP000548082"/>
    </source>
</evidence>
<dbReference type="EMBL" id="JAARZT010000006">
    <property type="protein sequence ID" value="MBC2292451.1"/>
    <property type="molecule type" value="Genomic_DNA"/>
</dbReference>
<evidence type="ECO:0000259" key="2">
    <source>
        <dbReference type="PROSITE" id="PS51740"/>
    </source>
</evidence>
<evidence type="ECO:0000313" key="14">
    <source>
        <dbReference type="EMBL" id="MBC1798416.1"/>
    </source>
</evidence>
<dbReference type="EMBL" id="JAARPL010000013">
    <property type="protein sequence ID" value="MBC1373629.1"/>
    <property type="molecule type" value="Genomic_DNA"/>
</dbReference>
<evidence type="ECO:0000313" key="31">
    <source>
        <dbReference type="Proteomes" id="UP000541735"/>
    </source>
</evidence>
<dbReference type="Proteomes" id="UP000541735">
    <property type="component" value="Unassembled WGS sequence"/>
</dbReference>
<evidence type="ECO:0000313" key="28">
    <source>
        <dbReference type="Proteomes" id="UP000532866"/>
    </source>
</evidence>
<dbReference type="Proteomes" id="UP000544413">
    <property type="component" value="Unassembled WGS sequence"/>
</dbReference>
<evidence type="ECO:0000313" key="27">
    <source>
        <dbReference type="Proteomes" id="UP000529446"/>
    </source>
</evidence>
<evidence type="ECO:0000313" key="17">
    <source>
        <dbReference type="EMBL" id="MBC2166288.1"/>
    </source>
</evidence>
<dbReference type="EMBL" id="JAARYH010000003">
    <property type="protein sequence ID" value="MBC2166288.1"/>
    <property type="molecule type" value="Genomic_DNA"/>
</dbReference>
<dbReference type="EMBL" id="JAARVD010000010">
    <property type="protein sequence ID" value="MBC1798416.1"/>
    <property type="molecule type" value="Genomic_DNA"/>
</dbReference>
<evidence type="ECO:0000313" key="15">
    <source>
        <dbReference type="EMBL" id="MBC2002920.1"/>
    </source>
</evidence>
<dbReference type="Proteomes" id="UP000550367">
    <property type="component" value="Unassembled WGS sequence"/>
</dbReference>
<dbReference type="EMBL" id="JAARZA010000002">
    <property type="protein sequence ID" value="MBC2240209.1"/>
    <property type="molecule type" value="Genomic_DNA"/>
</dbReference>
<dbReference type="GeneID" id="58718899"/>
<protein>
    <submittedName>
        <fullName evidence="4">AbrB/MazE/SpoVT family DNA-binding domain-containing protein</fullName>
    </submittedName>
    <submittedName>
        <fullName evidence="3">Transition state regulator Abh</fullName>
    </submittedName>
</protein>
<dbReference type="STRING" id="1552123.EP57_16335"/>
<feature type="domain" description="SpoVT-AbrB" evidence="2">
    <location>
        <begin position="5"/>
        <end position="50"/>
    </location>
</feature>
<dbReference type="Pfam" id="PF04014">
    <property type="entry name" value="MazE_antitoxin"/>
    <property type="match status" value="1"/>
</dbReference>
<dbReference type="EMBL" id="JAARXI010000001">
    <property type="protein sequence ID" value="MBC2115553.1"/>
    <property type="molecule type" value="Genomic_DNA"/>
</dbReference>
<dbReference type="OrthoDB" id="9782993at2"/>
<evidence type="ECO:0000313" key="16">
    <source>
        <dbReference type="EMBL" id="MBC2115553.1"/>
    </source>
</evidence>
<dbReference type="GO" id="GO:0003677">
    <property type="term" value="F:DNA binding"/>
    <property type="evidence" value="ECO:0007669"/>
    <property type="project" value="UniProtKB-UniRule"/>
</dbReference>
<dbReference type="EMBL" id="JAARRW010000003">
    <property type="protein sequence ID" value="MBC1561980.1"/>
    <property type="molecule type" value="Genomic_DNA"/>
</dbReference>
<evidence type="ECO:0000313" key="44">
    <source>
        <dbReference type="Proteomes" id="UP000585696"/>
    </source>
</evidence>
<dbReference type="Proteomes" id="UP000539064">
    <property type="component" value="Unassembled WGS sequence"/>
</dbReference>
<evidence type="ECO:0000313" key="32">
    <source>
        <dbReference type="Proteomes" id="UP000541955"/>
    </source>
</evidence>
<evidence type="ECO:0000313" key="35">
    <source>
        <dbReference type="Proteomes" id="UP000544413"/>
    </source>
</evidence>
<evidence type="ECO:0000313" key="12">
    <source>
        <dbReference type="EMBL" id="MBC1778614.1"/>
    </source>
</evidence>
<dbReference type="EMBL" id="JAASTX010000027">
    <property type="protein sequence ID" value="MBC1493163.1"/>
    <property type="molecule type" value="Genomic_DNA"/>
</dbReference>
<evidence type="ECO:0000313" key="42">
    <source>
        <dbReference type="Proteomes" id="UP000565628"/>
    </source>
</evidence>
<evidence type="ECO:0000256" key="1">
    <source>
        <dbReference type="PROSITE-ProRule" id="PRU01076"/>
    </source>
</evidence>
<evidence type="ECO:0000313" key="26">
    <source>
        <dbReference type="Proteomes" id="UP000519573"/>
    </source>
</evidence>
<dbReference type="AlphaFoldDB" id="A0A099VYT1"/>
<dbReference type="Pfam" id="PF18277">
    <property type="entry name" value="AbrB_C"/>
    <property type="match status" value="1"/>
</dbReference>
<dbReference type="EMBL" id="JAARUV010000002">
    <property type="protein sequence ID" value="MBC1778614.1"/>
    <property type="molecule type" value="Genomic_DNA"/>
</dbReference>
<dbReference type="InterPro" id="IPR040678">
    <property type="entry name" value="AbrB_C"/>
</dbReference>
<dbReference type="Proteomes" id="UP000529446">
    <property type="component" value="Unassembled WGS sequence"/>
</dbReference>
<evidence type="ECO:0000313" key="8">
    <source>
        <dbReference type="EMBL" id="MBC1493163.1"/>
    </source>
</evidence>
<evidence type="ECO:0000313" key="29">
    <source>
        <dbReference type="Proteomes" id="UP000533953"/>
    </source>
</evidence>
<dbReference type="Proteomes" id="UP000519573">
    <property type="component" value="Unassembled WGS sequence"/>
</dbReference>
<dbReference type="PROSITE" id="PS51740">
    <property type="entry name" value="SPOVT_ABRB"/>
    <property type="match status" value="1"/>
</dbReference>
<evidence type="ECO:0000313" key="9">
    <source>
        <dbReference type="EMBL" id="MBC1561980.1"/>
    </source>
</evidence>
<organism evidence="3 25">
    <name type="scientific">Listeria booriae</name>
    <dbReference type="NCBI Taxonomy" id="1552123"/>
    <lineage>
        <taxon>Bacteria</taxon>
        <taxon>Bacillati</taxon>
        <taxon>Bacillota</taxon>
        <taxon>Bacilli</taxon>
        <taxon>Bacillales</taxon>
        <taxon>Listeriaceae</taxon>
        <taxon>Listeria</taxon>
    </lineage>
</organism>
<dbReference type="EMBL" id="JAARPT010000007">
    <property type="protein sequence ID" value="MBC1402369.1"/>
    <property type="molecule type" value="Genomic_DNA"/>
</dbReference>
<dbReference type="Proteomes" id="UP000585696">
    <property type="component" value="Unassembled WGS sequence"/>
</dbReference>
<evidence type="ECO:0000313" key="5">
    <source>
        <dbReference type="EMBL" id="MBC1333309.1"/>
    </source>
</evidence>
<evidence type="ECO:0000313" key="10">
    <source>
        <dbReference type="EMBL" id="MBC1565735.1"/>
    </source>
</evidence>
<evidence type="ECO:0000313" key="4">
    <source>
        <dbReference type="EMBL" id="MBC1317625.1"/>
    </source>
</evidence>
<dbReference type="Proteomes" id="UP000547643">
    <property type="component" value="Unassembled WGS sequence"/>
</dbReference>
<dbReference type="InterPro" id="IPR037914">
    <property type="entry name" value="SpoVT-AbrB_sf"/>
</dbReference>
<evidence type="ECO:0000313" key="20">
    <source>
        <dbReference type="EMBL" id="MBC2244847.1"/>
    </source>
</evidence>
<dbReference type="Proteomes" id="UP000591929">
    <property type="component" value="Unassembled WGS sequence"/>
</dbReference>
<dbReference type="EMBL" id="JAARRU010000003">
    <property type="protein sequence ID" value="MBC1565735.1"/>
    <property type="molecule type" value="Genomic_DNA"/>
</dbReference>
<evidence type="ECO:0000313" key="38">
    <source>
        <dbReference type="Proteomes" id="UP000547643"/>
    </source>
</evidence>
<dbReference type="EMBL" id="JNFA01000031">
    <property type="protein sequence ID" value="KGL37596.1"/>
    <property type="molecule type" value="Genomic_DNA"/>
</dbReference>
<dbReference type="InterPro" id="IPR007159">
    <property type="entry name" value="SpoVT-AbrB_dom"/>
</dbReference>
<evidence type="ECO:0000313" key="33">
    <source>
        <dbReference type="Proteomes" id="UP000543005"/>
    </source>
</evidence>
<dbReference type="SMART" id="SM00966">
    <property type="entry name" value="SpoVT_AbrB"/>
    <property type="match status" value="1"/>
</dbReference>
<dbReference type="Gene3D" id="2.10.260.10">
    <property type="match status" value="1"/>
</dbReference>
<dbReference type="EMBL" id="JAARVG010000004">
    <property type="protein sequence ID" value="MBC1793041.1"/>
    <property type="molecule type" value="Genomic_DNA"/>
</dbReference>
<dbReference type="EMBL" id="JAAROV010000003">
    <property type="protein sequence ID" value="MBC1317625.1"/>
    <property type="molecule type" value="Genomic_DNA"/>
</dbReference>
<dbReference type="Proteomes" id="UP000029844">
    <property type="component" value="Unassembled WGS sequence"/>
</dbReference>
<dbReference type="Proteomes" id="UP000546806">
    <property type="component" value="Unassembled WGS sequence"/>
</dbReference>
<dbReference type="Proteomes" id="UP000543005">
    <property type="component" value="Unassembled WGS sequence"/>
</dbReference>
<keyword evidence="25" id="KW-1185">Reference proteome</keyword>
<reference evidence="26 27" key="2">
    <citation type="submission" date="2020-03" db="EMBL/GenBank/DDBJ databases">
        <title>Soil Listeria distribution.</title>
        <authorList>
            <person name="Liao J."/>
            <person name="Wiedmann M."/>
        </authorList>
    </citation>
    <scope>NUCLEOTIDE SEQUENCE [LARGE SCALE GENOMIC DNA]</scope>
    <source>
        <strain evidence="23 42">FSL L7-0039</strain>
        <strain evidence="22 33">FSL L7-0051</strain>
        <strain evidence="21 44">FSL L7-0054</strain>
        <strain evidence="19 41">FSL L7-0149</strain>
        <strain evidence="20 40">FSL L7-0153</strain>
        <strain evidence="17 26">FSL L7-0245</strain>
        <strain evidence="18 31">FSL L7-0259</strain>
        <strain evidence="16 27">FSL L7-0360</strain>
        <strain evidence="15 37">FSL L7-0435</strain>
        <strain evidence="13 30">FSL L7-0978</strain>
        <strain evidence="14 39">FSL L7-0990</strain>
        <strain evidence="12 38">FSL L7-1017</strain>
        <strain evidence="11 43">FSL L7-1299</strain>
        <strain evidence="9 32">FSL L7-1387</strain>
        <strain evidence="10 45">FSL L7-1427</strain>
        <strain evidence="8 29">FSL L7-1547</strain>
        <strain evidence="7 35">FSL L7-1658</strain>
        <strain evidence="6 46">FSL L7-1681</strain>
        <strain evidence="4 34">FSL L7-1816</strain>
        <strain evidence="5 28">FSL L7-1833</strain>
        <strain evidence="24 36">FSL L7-1850</strain>
    </source>
</reference>
<evidence type="ECO:0000313" key="34">
    <source>
        <dbReference type="Proteomes" id="UP000543379"/>
    </source>
</evidence>
<reference evidence="3 25" key="1">
    <citation type="submission" date="2014-05" db="EMBL/GenBank/DDBJ databases">
        <title>Novel Listeriaceae from food processing environments.</title>
        <authorList>
            <person name="den Bakker H.C."/>
        </authorList>
    </citation>
    <scope>NUCLEOTIDE SEQUENCE [LARGE SCALE GENOMIC DNA]</scope>
    <source>
        <strain evidence="3 25">FSL A5-0281</strain>
    </source>
</reference>
<evidence type="ECO:0000313" key="23">
    <source>
        <dbReference type="EMBL" id="MBC2310847.1"/>
    </source>
</evidence>
<dbReference type="EMBL" id="JAARMV010000001">
    <property type="protein sequence ID" value="MBC2370996.1"/>
    <property type="molecule type" value="Genomic_DNA"/>
</dbReference>
<dbReference type="Proteomes" id="UP000532866">
    <property type="component" value="Unassembled WGS sequence"/>
</dbReference>
<name>A0A099VYT1_9LIST</name>
<dbReference type="EMBL" id="JAARZS010000041">
    <property type="protein sequence ID" value="MBC2285370.1"/>
    <property type="molecule type" value="Genomic_DNA"/>
</dbReference>
<evidence type="ECO:0000313" key="13">
    <source>
        <dbReference type="EMBL" id="MBC1793041.1"/>
    </source>
</evidence>
<evidence type="ECO:0000313" key="30">
    <source>
        <dbReference type="Proteomes" id="UP000539064"/>
    </source>
</evidence>
<dbReference type="EMBL" id="JAARYD010000013">
    <property type="protein sequence ID" value="MBC2178331.1"/>
    <property type="molecule type" value="Genomic_DNA"/>
</dbReference>
<comment type="caution">
    <text evidence="3">The sequence shown here is derived from an EMBL/GenBank/DDBJ whole genome shotgun (WGS) entry which is preliminary data.</text>
</comment>
<dbReference type="PANTHER" id="PTHR36432">
    <property type="match status" value="1"/>
</dbReference>
<dbReference type="Proteomes" id="UP000574104">
    <property type="component" value="Unassembled WGS sequence"/>
</dbReference>
<gene>
    <name evidence="3" type="ORF">EP57_16335</name>
    <name evidence="5" type="ORF">HB759_15290</name>
    <name evidence="4" type="ORF">HB811_12655</name>
    <name evidence="7" type="ORF">HB836_12325</name>
    <name evidence="6" type="ORF">HB847_14840</name>
    <name evidence="9" type="ORF">HB902_07825</name>
    <name evidence="11" type="ORF">HB904_07050</name>
    <name evidence="10" type="ORF">HB907_09970</name>
    <name evidence="24" type="ORF">HBP98_03145</name>
    <name evidence="12" type="ORF">HCA46_07185</name>
    <name evidence="13" type="ORF">HCA52_06395</name>
    <name evidence="14" type="ORF">HCA55_16885</name>
    <name evidence="15" type="ORF">HCA78_03995</name>
    <name evidence="16" type="ORF">HCB06_02870</name>
    <name evidence="20" type="ORF">HCB25_12270</name>
    <name evidence="17" type="ORF">HCB26_06870</name>
    <name evidence="18" type="ORF">HCB27_17010</name>
    <name evidence="19" type="ORF">HCB35_06955</name>
    <name evidence="21" type="ORF">HCB69_13360</name>
    <name evidence="22" type="ORF">HCC36_04335</name>
    <name evidence="8" type="ORF">HCI99_15185</name>
    <name evidence="23" type="ORF">HCJ81_08095</name>
</gene>
<dbReference type="eggNOG" id="COG2002">
    <property type="taxonomic scope" value="Bacteria"/>
</dbReference>
<evidence type="ECO:0000313" key="43">
    <source>
        <dbReference type="Proteomes" id="UP000574104"/>
    </source>
</evidence>
<dbReference type="EMBL" id="JAARSH010000004">
    <property type="protein sequence ID" value="MBC1615937.1"/>
    <property type="molecule type" value="Genomic_DNA"/>
</dbReference>
<evidence type="ECO:0000313" key="19">
    <source>
        <dbReference type="EMBL" id="MBC2240209.1"/>
    </source>
</evidence>
<dbReference type="Proteomes" id="UP000541955">
    <property type="component" value="Unassembled WGS sequence"/>
</dbReference>
<dbReference type="Proteomes" id="UP000548082">
    <property type="component" value="Unassembled WGS sequence"/>
</dbReference>
<dbReference type="InterPro" id="IPR052731">
    <property type="entry name" value="B_subtilis_Trans_State_Reg"/>
</dbReference>
<dbReference type="Proteomes" id="UP000543379">
    <property type="component" value="Unassembled WGS sequence"/>
</dbReference>
<dbReference type="Proteomes" id="UP000565628">
    <property type="component" value="Unassembled WGS sequence"/>
</dbReference>
<dbReference type="EMBL" id="JAAROL010000008">
    <property type="protein sequence ID" value="MBC1333309.1"/>
    <property type="molecule type" value="Genomic_DNA"/>
</dbReference>
<dbReference type="Proteomes" id="UP000533953">
    <property type="component" value="Unassembled WGS sequence"/>
</dbReference>
<sequence>MKSTGMVRKIDELGRIVIPVEIRRNLGVAVKDALEIYINEDEIILKKYTASNLCDITGEFSDQNKQVVDGKLTLSRDGAEKLVADIRRQFGDDI</sequence>
<dbReference type="PANTHER" id="PTHR36432:SF4">
    <property type="entry name" value="TRANSITION STATE REGULATOR ABH-RELATED"/>
    <property type="match status" value="1"/>
</dbReference>
<evidence type="ECO:0000313" key="36">
    <source>
        <dbReference type="Proteomes" id="UP000546244"/>
    </source>
</evidence>
<dbReference type="SUPFAM" id="SSF89447">
    <property type="entry name" value="AbrB/MazE/MraZ-like"/>
    <property type="match status" value="1"/>
</dbReference>
<evidence type="ECO:0000313" key="37">
    <source>
        <dbReference type="Proteomes" id="UP000546806"/>
    </source>
</evidence>
<evidence type="ECO:0000313" key="7">
    <source>
        <dbReference type="EMBL" id="MBC1402369.1"/>
    </source>
</evidence>
<dbReference type="Proteomes" id="UP000546244">
    <property type="component" value="Unassembled WGS sequence"/>
</dbReference>
<dbReference type="EMBL" id="JAASWV010000009">
    <property type="protein sequence ID" value="MBC2310847.1"/>
    <property type="molecule type" value="Genomic_DNA"/>
</dbReference>
<keyword evidence="1 4" id="KW-0238">DNA-binding</keyword>
<dbReference type="EMBL" id="JAARYY010000007">
    <property type="protein sequence ID" value="MBC2244847.1"/>
    <property type="molecule type" value="Genomic_DNA"/>
</dbReference>
<evidence type="ECO:0000313" key="40">
    <source>
        <dbReference type="Proteomes" id="UP000550367"/>
    </source>
</evidence>
<evidence type="ECO:0000313" key="25">
    <source>
        <dbReference type="Proteomes" id="UP000029844"/>
    </source>
</evidence>
<accession>A0A099VYT1</accession>
<dbReference type="RefSeq" id="WP_036060638.1">
    <property type="nucleotide sequence ID" value="NZ_CBCSHQ010000009.1"/>
</dbReference>
<dbReference type="Proteomes" id="UP000553016">
    <property type="component" value="Unassembled WGS sequence"/>
</dbReference>
<dbReference type="Proteomes" id="UP000586951">
    <property type="component" value="Unassembled WGS sequence"/>
</dbReference>
<evidence type="ECO:0000313" key="41">
    <source>
        <dbReference type="Proteomes" id="UP000553016"/>
    </source>
</evidence>
<evidence type="ECO:0000313" key="24">
    <source>
        <dbReference type="EMBL" id="MBC2370996.1"/>
    </source>
</evidence>
<evidence type="ECO:0000313" key="6">
    <source>
        <dbReference type="EMBL" id="MBC1373629.1"/>
    </source>
</evidence>
<evidence type="ECO:0000313" key="21">
    <source>
        <dbReference type="EMBL" id="MBC2285370.1"/>
    </source>
</evidence>
<dbReference type="EMBL" id="JAARWW010000002">
    <property type="protein sequence ID" value="MBC2002920.1"/>
    <property type="molecule type" value="Genomic_DNA"/>
</dbReference>
<evidence type="ECO:0000313" key="46">
    <source>
        <dbReference type="Proteomes" id="UP000591929"/>
    </source>
</evidence>
<dbReference type="NCBIfam" id="TIGR01439">
    <property type="entry name" value="lp_hng_hel_AbrB"/>
    <property type="match status" value="1"/>
</dbReference>